<feature type="region of interest" description="Disordered" evidence="3">
    <location>
        <begin position="956"/>
        <end position="978"/>
    </location>
</feature>
<feature type="region of interest" description="Disordered" evidence="3">
    <location>
        <begin position="171"/>
        <end position="191"/>
    </location>
</feature>
<accession>A0A2A9M724</accession>
<dbReference type="Proteomes" id="UP000224006">
    <property type="component" value="Unassembled WGS sequence"/>
</dbReference>
<feature type="compositionally biased region" description="Low complexity" evidence="3">
    <location>
        <begin position="803"/>
        <end position="827"/>
    </location>
</feature>
<dbReference type="STRING" id="94643.A0A2A9M724"/>
<feature type="compositionally biased region" description="Basic residues" evidence="3">
    <location>
        <begin position="397"/>
        <end position="406"/>
    </location>
</feature>
<dbReference type="GO" id="GO:0005524">
    <property type="term" value="F:ATP binding"/>
    <property type="evidence" value="ECO:0007669"/>
    <property type="project" value="UniProtKB-KW"/>
</dbReference>
<feature type="region of interest" description="Disordered" evidence="3">
    <location>
        <begin position="1380"/>
        <end position="1421"/>
    </location>
</feature>
<dbReference type="GeneID" id="40307930"/>
<feature type="compositionally biased region" description="Acidic residues" evidence="3">
    <location>
        <begin position="634"/>
        <end position="649"/>
    </location>
</feature>
<dbReference type="VEuPathDB" id="ToxoDB:BESB_028780"/>
<feature type="compositionally biased region" description="Basic residues" evidence="3">
    <location>
        <begin position="1725"/>
        <end position="1740"/>
    </location>
</feature>
<feature type="compositionally biased region" description="Basic and acidic residues" evidence="3">
    <location>
        <begin position="1381"/>
        <end position="1411"/>
    </location>
</feature>
<feature type="compositionally biased region" description="Low complexity" evidence="3">
    <location>
        <begin position="1250"/>
        <end position="1264"/>
    </location>
</feature>
<feature type="compositionally biased region" description="Low complexity" evidence="3">
    <location>
        <begin position="873"/>
        <end position="884"/>
    </location>
</feature>
<feature type="region of interest" description="Disordered" evidence="3">
    <location>
        <begin position="1717"/>
        <end position="1749"/>
    </location>
</feature>
<feature type="compositionally biased region" description="Basic and acidic residues" evidence="3">
    <location>
        <begin position="1138"/>
        <end position="1149"/>
    </location>
</feature>
<feature type="compositionally biased region" description="Low complexity" evidence="3">
    <location>
        <begin position="56"/>
        <end position="74"/>
    </location>
</feature>
<feature type="compositionally biased region" description="Polar residues" evidence="3">
    <location>
        <begin position="960"/>
        <end position="978"/>
    </location>
</feature>
<evidence type="ECO:0000313" key="5">
    <source>
        <dbReference type="EMBL" id="PFH31443.1"/>
    </source>
</evidence>
<keyword evidence="6" id="KW-1185">Reference proteome</keyword>
<feature type="region of interest" description="Disordered" evidence="3">
    <location>
        <begin position="56"/>
        <end position="80"/>
    </location>
</feature>
<dbReference type="RefSeq" id="XP_029215452.1">
    <property type="nucleotide sequence ID" value="XM_029361552.1"/>
</dbReference>
<evidence type="ECO:0000259" key="4">
    <source>
        <dbReference type="PROSITE" id="PS50163"/>
    </source>
</evidence>
<keyword evidence="2" id="KW-0067">ATP-binding</keyword>
<dbReference type="PROSITE" id="PS50163">
    <property type="entry name" value="RECA_3"/>
    <property type="match status" value="1"/>
</dbReference>
<dbReference type="Gene3D" id="1.20.5.2050">
    <property type="match status" value="1"/>
</dbReference>
<feature type="region of interest" description="Disordered" evidence="3">
    <location>
        <begin position="1082"/>
        <end position="1151"/>
    </location>
</feature>
<feature type="region of interest" description="Disordered" evidence="3">
    <location>
        <begin position="1"/>
        <end position="43"/>
    </location>
</feature>
<organism evidence="5 6">
    <name type="scientific">Besnoitia besnoiti</name>
    <name type="common">Apicomplexan protozoan</name>
    <dbReference type="NCBI Taxonomy" id="94643"/>
    <lineage>
        <taxon>Eukaryota</taxon>
        <taxon>Sar</taxon>
        <taxon>Alveolata</taxon>
        <taxon>Apicomplexa</taxon>
        <taxon>Conoidasida</taxon>
        <taxon>Coccidia</taxon>
        <taxon>Eucoccidiorida</taxon>
        <taxon>Eimeriorina</taxon>
        <taxon>Sarcocystidae</taxon>
        <taxon>Besnoitia</taxon>
    </lineage>
</organism>
<dbReference type="GO" id="GO:0008094">
    <property type="term" value="F:ATP-dependent activity, acting on DNA"/>
    <property type="evidence" value="ECO:0007669"/>
    <property type="project" value="InterPro"/>
</dbReference>
<feature type="region of interest" description="Disordered" evidence="3">
    <location>
        <begin position="222"/>
        <end position="260"/>
    </location>
</feature>
<feature type="compositionally biased region" description="Basic residues" evidence="3">
    <location>
        <begin position="414"/>
        <end position="423"/>
    </location>
</feature>
<feature type="compositionally biased region" description="Polar residues" evidence="3">
    <location>
        <begin position="774"/>
        <end position="783"/>
    </location>
</feature>
<evidence type="ECO:0000256" key="2">
    <source>
        <dbReference type="ARBA" id="ARBA00022840"/>
    </source>
</evidence>
<feature type="region of interest" description="Disordered" evidence="3">
    <location>
        <begin position="591"/>
        <end position="886"/>
    </location>
</feature>
<dbReference type="KEGG" id="bbes:BESB_028780"/>
<dbReference type="OrthoDB" id="332811at2759"/>
<comment type="caution">
    <text evidence="5">The sequence shown here is derived from an EMBL/GenBank/DDBJ whole genome shotgun (WGS) entry which is preliminary data.</text>
</comment>
<gene>
    <name evidence="5" type="ORF">BESB_028780</name>
</gene>
<feature type="compositionally biased region" description="Basic and acidic residues" evidence="3">
    <location>
        <begin position="1094"/>
        <end position="1111"/>
    </location>
</feature>
<feature type="region of interest" description="Disordered" evidence="3">
    <location>
        <begin position="1229"/>
        <end position="1270"/>
    </location>
</feature>
<evidence type="ECO:0000313" key="6">
    <source>
        <dbReference type="Proteomes" id="UP000224006"/>
    </source>
</evidence>
<feature type="compositionally biased region" description="Polar residues" evidence="3">
    <location>
        <begin position="689"/>
        <end position="702"/>
    </location>
</feature>
<dbReference type="EMBL" id="NWUJ01000015">
    <property type="protein sequence ID" value="PFH31443.1"/>
    <property type="molecule type" value="Genomic_DNA"/>
</dbReference>
<dbReference type="GO" id="GO:0006259">
    <property type="term" value="P:DNA metabolic process"/>
    <property type="evidence" value="ECO:0007669"/>
    <property type="project" value="InterPro"/>
</dbReference>
<feature type="domain" description="RecA family profile 2" evidence="4">
    <location>
        <begin position="1688"/>
        <end position="1753"/>
    </location>
</feature>
<feature type="region of interest" description="Disordered" evidence="3">
    <location>
        <begin position="2073"/>
        <end position="2095"/>
    </location>
</feature>
<sequence>MMQHMVSSPPLQSRGGQAVGAFEGDPWRRGPTPASAAPSRCTPTVSASMYPTSCTPPTAASHSTCSSSLSPSPHNARYSPAPPEYQGGHVSRQAFSAEAAPAFASDVASFQGGAVLVRGRSVGDAREFAAASFASREESFIAHYASPPQAPVLAPEGDGLPWAPAAASTYPGDQAPWGGNSLGRGKGKGRCGQQAVTQQGFVTTHYSGTEGTAQYAYESYSRPHSGFPEAPMPKQAESEGMQRASNPALPSPTETAPRGATTCASNEQASACCGVPSKAPAGLYYEWNYPPRSAPFNYAPSYSNEYGHPTSFSEYPGHPAVAQQSHSAFFPSASAPAGEGFYAAQPSECLSSAFATANAQPPAPLSPSSRPPAPGQRGCTAETPVYANASSPSPKSQVKRNVARSRPRSENPRSRKRSPKAPRRSPQPGARAPKSSSNAAVGGSTRPVRGLPLQQRKLYRHFARQTPRVQGLTFDHNQIRWISYWKNDQGRQIQRHFPVSRHGFLEARRLALEERNRILGWPLHTDEAAEAIEALKASADPFVQQLLLCPPSVSASASVSTNLQEAAGCSLLDEHAFSACALGEDGAERQGEREASCATWGGAEDDRESRQGKGKRRVRPAEGGLGTEQGVADPEGEEGLEEPCGEGEAEEPRGSGCDKGAGLQAQTCEELAESRVDRAGHGKVPLADSSLQWGSDFQQENASVKHENQPQDASQMQQHLLACGELTPRQKTYEGVPAPQTPEQAEDDEDQLLSHRRKKTSKEKEERDPAGTPNPYSHASTGPSRAPLPDSYAASLSDPSSISAPHGSLAGAASSAAASAAFSALAPPTDVGDEGRAKPRRPAQRAPAARKQGEEKTRRSSGSRKRSAKNALSSCVSPTTSSCSQYSAHGVAPLAAPYTLSITPASPTRRASLFGDAVSFSSPSLSLPANEPTYQPVSQELASCYAPSVAAAHPGALSTPEHSFSQAISHSSPDSQNLAPRYREVQPRSFSAPSASLCVAAAPVCFAPPRPSSLAPQFAAHSAAPSAPASSLPRRPVFLEPPFASFSASAGLLWANPQEELLQLQQLEQEAEAVAGKALCRKRKKTKAPGALRVRSDSAAKPRDLRAKKTEQTPAEPNVPSVEPEAAGSDDEPQGTPRHAEGGDLHSSAETHALPPSLAASFPHTASPHLRFPATPSRRASVEGCLGAANALACTPAAASPSCVSSPFRTLSEGGDAFAADQAAPPALYDGLRENGLPSDQQAAADRKATAPAAGEGLPPEALGYPSKGSDKTLYDVPRTTSASALSDSPFASGPFFAAGVASFASCKTAPFAAGASQLFCAAATTTTTDGCTTQLPPASFGAKPGSAVVKRRNSSAFPASLSRSSTCFDISAAPLTPSAARDEVDAAARLQPEEDGGRLASTTDRDETAPEKAGFPWLEDAAHPRRRALLEGSAAEGGRQQIGDLEALAGAETPLCKVSENARLRSSLPQLSTASGSLRLPSLPRCETTTTEDSAYGGLSAFVAPCTAPRDFSPCLSFPRRKNDQAACMRRKSAGSGFAPPSTSSLLLVPSSPSHEACWSHFSDSDARLCATMRREDCFFPPPSVAAFSTASLASLSSLPAGPHSLAQHLCLSSAAAAGYPDSTPKQRAIQALCGASELGRRPSFSVLSESVHEEGARPAHPELFGSPVVVSSFRTSKMRRTISTEGSVFLPRRLSEKLDEEEVFSGSRLPFYSEVSEDERRGEGRKRGRRASRRHTRTRVSVSGVSPHRHPDSLFLSSLGAFPPHMRPSLLFRHKEGRTTCRRSSALCRDDTLTASSEEPLAHVAFSGVHPPATRSTAPYRLSTDDSPFGDFFASVANPPGSAFPLLRTSSSSLLSKAAQATTPFVASHAGCMSRLISLGDAGGRTVSSVSSARGALDDSARRDTRFLLREETTAELSVFEENFEKSAFPDVAQSAFPLRPAALSRPEGTPQEGDARSVAVPALSAALAPRVSASGPSENSLLMSPRFLPSLPSPLMPPGGGADSAEAHAFAPPLPASHRRSSDFLSSSALPPPLAFLETPGEGARQSLPAFLPALSLPCGSPAALGMPRLSSTSASGAPFVPQSPELSSTSKRNSCNVVVFSVSEQTSVAVSPHPSA</sequence>
<dbReference type="InterPro" id="IPR020587">
    <property type="entry name" value="RecA_monomer-monomer_interface"/>
</dbReference>
<dbReference type="GO" id="GO:0003677">
    <property type="term" value="F:DNA binding"/>
    <property type="evidence" value="ECO:0007669"/>
    <property type="project" value="InterPro"/>
</dbReference>
<evidence type="ECO:0000256" key="3">
    <source>
        <dbReference type="SAM" id="MobiDB-lite"/>
    </source>
</evidence>
<feature type="compositionally biased region" description="Basic residues" evidence="3">
    <location>
        <begin position="859"/>
        <end position="868"/>
    </location>
</feature>
<name>A0A2A9M724_BESBE</name>
<protein>
    <submittedName>
        <fullName evidence="5">AP2 domain transcription factor AP2XII-9</fullName>
    </submittedName>
</protein>
<proteinExistence type="predicted"/>
<feature type="compositionally biased region" description="Polar residues" evidence="3">
    <location>
        <begin position="1"/>
        <end position="15"/>
    </location>
</feature>
<reference evidence="5 6" key="1">
    <citation type="submission" date="2017-09" db="EMBL/GenBank/DDBJ databases">
        <title>Genome sequencing of Besnoitia besnoiti strain Bb-Ger1.</title>
        <authorList>
            <person name="Schares G."/>
            <person name="Venepally P."/>
            <person name="Lorenzi H.A."/>
        </authorList>
    </citation>
    <scope>NUCLEOTIDE SEQUENCE [LARGE SCALE GENOMIC DNA]</scope>
    <source>
        <strain evidence="5 6">Bb-Ger1</strain>
    </source>
</reference>
<feature type="region of interest" description="Disordered" evidence="3">
    <location>
        <begin position="358"/>
        <end position="453"/>
    </location>
</feature>
<evidence type="ECO:0000256" key="1">
    <source>
        <dbReference type="ARBA" id="ARBA00022741"/>
    </source>
</evidence>
<keyword evidence="1" id="KW-0547">Nucleotide-binding</keyword>
<feature type="compositionally biased region" description="Pro residues" evidence="3">
    <location>
        <begin position="361"/>
        <end position="374"/>
    </location>
</feature>